<accession>A0A4S2MVM3</accession>
<feature type="region of interest" description="Disordered" evidence="1">
    <location>
        <begin position="1"/>
        <end position="21"/>
    </location>
</feature>
<name>A0A4S2MVM3_9PEZI</name>
<feature type="compositionally biased region" description="Polar residues" evidence="1">
    <location>
        <begin position="1"/>
        <end position="10"/>
    </location>
</feature>
<feature type="transmembrane region" description="Helical" evidence="2">
    <location>
        <begin position="574"/>
        <end position="595"/>
    </location>
</feature>
<dbReference type="InParanoid" id="A0A4S2MVM3"/>
<evidence type="ECO:0000256" key="1">
    <source>
        <dbReference type="SAM" id="MobiDB-lite"/>
    </source>
</evidence>
<protein>
    <submittedName>
        <fullName evidence="3">Uncharacterized protein</fullName>
    </submittedName>
</protein>
<gene>
    <name evidence="3" type="ORF">EX30DRAFT_355229</name>
</gene>
<evidence type="ECO:0000313" key="3">
    <source>
        <dbReference type="EMBL" id="TGZ80631.1"/>
    </source>
</evidence>
<sequence>MSTSFFTFQEGNEARSLPPPDSSLRYGRFRAFAAPSSSKSRSSLGNLFSAFTGELLADSRPGTRSGYGSISFASRTEVDDEEEEENEEEDHRWWVDRLLISPRRSFVKKVMKRWYSRLLMLIILPALISIIWCAVPFPTYPIDENNPNPIEVYSVTPRSQGDVSATGFFDQIGRAIDNVFDWRLLWEVFKSWWDTIRNKMPEFPPDDGEHTPGGDGDPYLGGPGHGSSRVVLNFYFFLVPYYAFYNLVGLLWITKIFNMYSLNWWPPQIGFPPTFTMFNILPLIVAVCLYDVLPGPLITQNLVWRLLSFAVMCSPLLIAFLILLFERRNHRLGHRRGLSETQLLFSSASSSSSSVRPRRGRGRGGRARDFFRSRAKMFQLPRSYKRFLWFCSAVLLTLIAFVLGEVYSEMYLRTLPHNSLETVIYVWSWVASIYIIDGLTGWIIGAKIGSYPLGVVFKLYFMLTYQTYVRALYARLRSPSQFIYLQLLSSTIIVLWSPLMMTHTFHRILRFFYLNTQPYSDYRKNIGRSFFIRGIAENVSMAAWLGWVIVLHYGYNKKIYPYFSFEDKRDPYTFSLTFWASCATWIAEICAGWVVRRVMKYGFGFQVTKEAIEDFGRFPELLPAVGLVSVHVLTSMLLSIVRLRFY</sequence>
<feature type="transmembrane region" description="Helical" evidence="2">
    <location>
        <begin position="305"/>
        <end position="325"/>
    </location>
</feature>
<feature type="transmembrane region" description="Helical" evidence="2">
    <location>
        <begin position="451"/>
        <end position="469"/>
    </location>
</feature>
<dbReference type="EMBL" id="ML220123">
    <property type="protein sequence ID" value="TGZ80631.1"/>
    <property type="molecule type" value="Genomic_DNA"/>
</dbReference>
<reference evidence="3 4" key="1">
    <citation type="submission" date="2019-04" db="EMBL/GenBank/DDBJ databases">
        <title>Comparative genomics and transcriptomics to analyze fruiting body development in filamentous ascomycetes.</title>
        <authorList>
            <consortium name="DOE Joint Genome Institute"/>
            <person name="Lutkenhaus R."/>
            <person name="Traeger S."/>
            <person name="Breuer J."/>
            <person name="Kuo A."/>
            <person name="Lipzen A."/>
            <person name="Pangilinan J."/>
            <person name="Dilworth D."/>
            <person name="Sandor L."/>
            <person name="Poggeler S."/>
            <person name="Barry K."/>
            <person name="Grigoriev I.V."/>
            <person name="Nowrousian M."/>
        </authorList>
    </citation>
    <scope>NUCLEOTIDE SEQUENCE [LARGE SCALE GENOMIC DNA]</scope>
    <source>
        <strain evidence="3 4">CBS 389.68</strain>
    </source>
</reference>
<dbReference type="PANTHER" id="PTHR40467">
    <property type="match status" value="1"/>
</dbReference>
<feature type="transmembrane region" description="Helical" evidence="2">
    <location>
        <begin position="481"/>
        <end position="501"/>
    </location>
</feature>
<feature type="compositionally biased region" description="Acidic residues" evidence="1">
    <location>
        <begin position="78"/>
        <end position="87"/>
    </location>
</feature>
<feature type="transmembrane region" description="Helical" evidence="2">
    <location>
        <begin position="424"/>
        <end position="444"/>
    </location>
</feature>
<feature type="transmembrane region" description="Helical" evidence="2">
    <location>
        <begin position="118"/>
        <end position="137"/>
    </location>
</feature>
<dbReference type="InterPro" id="IPR039966">
    <property type="entry name" value="C553.12c"/>
</dbReference>
<feature type="transmembrane region" description="Helical" evidence="2">
    <location>
        <begin position="234"/>
        <end position="253"/>
    </location>
</feature>
<evidence type="ECO:0000256" key="2">
    <source>
        <dbReference type="SAM" id="Phobius"/>
    </source>
</evidence>
<evidence type="ECO:0000313" key="4">
    <source>
        <dbReference type="Proteomes" id="UP000298138"/>
    </source>
</evidence>
<dbReference type="OrthoDB" id="5541877at2759"/>
<feature type="transmembrane region" description="Helical" evidence="2">
    <location>
        <begin position="274"/>
        <end position="293"/>
    </location>
</feature>
<dbReference type="AlphaFoldDB" id="A0A4S2MVM3"/>
<keyword evidence="2" id="KW-0472">Membrane</keyword>
<feature type="transmembrane region" description="Helical" evidence="2">
    <location>
        <begin position="387"/>
        <end position="404"/>
    </location>
</feature>
<dbReference type="PANTHER" id="PTHR40467:SF1">
    <property type="match status" value="1"/>
</dbReference>
<feature type="region of interest" description="Disordered" evidence="1">
    <location>
        <begin position="67"/>
        <end position="87"/>
    </location>
</feature>
<organism evidence="3 4">
    <name type="scientific">Ascodesmis nigricans</name>
    <dbReference type="NCBI Taxonomy" id="341454"/>
    <lineage>
        <taxon>Eukaryota</taxon>
        <taxon>Fungi</taxon>
        <taxon>Dikarya</taxon>
        <taxon>Ascomycota</taxon>
        <taxon>Pezizomycotina</taxon>
        <taxon>Pezizomycetes</taxon>
        <taxon>Pezizales</taxon>
        <taxon>Ascodesmidaceae</taxon>
        <taxon>Ascodesmis</taxon>
    </lineage>
</organism>
<keyword evidence="2" id="KW-1133">Transmembrane helix</keyword>
<feature type="transmembrane region" description="Helical" evidence="2">
    <location>
        <begin position="530"/>
        <end position="554"/>
    </location>
</feature>
<proteinExistence type="predicted"/>
<keyword evidence="4" id="KW-1185">Reference proteome</keyword>
<dbReference type="Proteomes" id="UP000298138">
    <property type="component" value="Unassembled WGS sequence"/>
</dbReference>
<keyword evidence="2" id="KW-0812">Transmembrane</keyword>